<dbReference type="Proteomes" id="UP001163823">
    <property type="component" value="Chromosome 14"/>
</dbReference>
<evidence type="ECO:0000313" key="3">
    <source>
        <dbReference type="Proteomes" id="UP001163823"/>
    </source>
</evidence>
<gene>
    <name evidence="2" type="ORF">O6P43_032712</name>
</gene>
<comment type="caution">
    <text evidence="2">The sequence shown here is derived from an EMBL/GenBank/DDBJ whole genome shotgun (WGS) entry which is preliminary data.</text>
</comment>
<accession>A0AAD7P5K1</accession>
<sequence>MMTPQRNQHLAFSHVLFAKLILPQVRAYPFMLVLFSPPAQSLARSKEYWQVVSAGVEETAASTALIDAQKAELEGLRLKDLKA</sequence>
<dbReference type="AlphaFoldDB" id="A0AAD7P5K1"/>
<keyword evidence="3" id="KW-1185">Reference proteome</keyword>
<evidence type="ECO:0000313" key="2">
    <source>
        <dbReference type="EMBL" id="KAJ7943123.1"/>
    </source>
</evidence>
<reference evidence="2" key="1">
    <citation type="journal article" date="2023" name="Science">
        <title>Elucidation of the pathway for biosynthesis of saponin adjuvants from the soapbark tree.</title>
        <authorList>
            <person name="Reed J."/>
            <person name="Orme A."/>
            <person name="El-Demerdash A."/>
            <person name="Owen C."/>
            <person name="Martin L.B.B."/>
            <person name="Misra R.C."/>
            <person name="Kikuchi S."/>
            <person name="Rejzek M."/>
            <person name="Martin A.C."/>
            <person name="Harkess A."/>
            <person name="Leebens-Mack J."/>
            <person name="Louveau T."/>
            <person name="Stephenson M.J."/>
            <person name="Osbourn A."/>
        </authorList>
    </citation>
    <scope>NUCLEOTIDE SEQUENCE</scope>
    <source>
        <strain evidence="2">S10</strain>
    </source>
</reference>
<organism evidence="2 3">
    <name type="scientific">Quillaja saponaria</name>
    <name type="common">Soap bark tree</name>
    <dbReference type="NCBI Taxonomy" id="32244"/>
    <lineage>
        <taxon>Eukaryota</taxon>
        <taxon>Viridiplantae</taxon>
        <taxon>Streptophyta</taxon>
        <taxon>Embryophyta</taxon>
        <taxon>Tracheophyta</taxon>
        <taxon>Spermatophyta</taxon>
        <taxon>Magnoliopsida</taxon>
        <taxon>eudicotyledons</taxon>
        <taxon>Gunneridae</taxon>
        <taxon>Pentapetalae</taxon>
        <taxon>rosids</taxon>
        <taxon>fabids</taxon>
        <taxon>Fabales</taxon>
        <taxon>Quillajaceae</taxon>
        <taxon>Quillaja</taxon>
    </lineage>
</organism>
<dbReference type="KEGG" id="qsa:O6P43_032712"/>
<evidence type="ECO:0000256" key="1">
    <source>
        <dbReference type="SAM" id="SignalP"/>
    </source>
</evidence>
<feature type="chain" id="PRO_5042110805" evidence="1">
    <location>
        <begin position="28"/>
        <end position="83"/>
    </location>
</feature>
<keyword evidence="1" id="KW-0732">Signal</keyword>
<dbReference type="EMBL" id="JARAOO010000014">
    <property type="protein sequence ID" value="KAJ7943123.1"/>
    <property type="molecule type" value="Genomic_DNA"/>
</dbReference>
<proteinExistence type="predicted"/>
<feature type="signal peptide" evidence="1">
    <location>
        <begin position="1"/>
        <end position="27"/>
    </location>
</feature>
<protein>
    <submittedName>
        <fullName evidence="2">Retrovirus-related Pol polyprotein from transposon TNT 1-94</fullName>
    </submittedName>
</protein>
<name>A0AAD7P5K1_QUISA</name>